<evidence type="ECO:0000313" key="2">
    <source>
        <dbReference type="EMBL" id="KAK6332086.1"/>
    </source>
</evidence>
<organism evidence="2 3">
    <name type="scientific">Orbilia javanica</name>
    <dbReference type="NCBI Taxonomy" id="47235"/>
    <lineage>
        <taxon>Eukaryota</taxon>
        <taxon>Fungi</taxon>
        <taxon>Dikarya</taxon>
        <taxon>Ascomycota</taxon>
        <taxon>Pezizomycotina</taxon>
        <taxon>Orbiliomycetes</taxon>
        <taxon>Orbiliales</taxon>
        <taxon>Orbiliaceae</taxon>
        <taxon>Orbilia</taxon>
    </lineage>
</organism>
<feature type="compositionally biased region" description="Polar residues" evidence="1">
    <location>
        <begin position="1"/>
        <end position="17"/>
    </location>
</feature>
<comment type="caution">
    <text evidence="2">The sequence shown here is derived from an EMBL/GenBank/DDBJ whole genome shotgun (WGS) entry which is preliminary data.</text>
</comment>
<accession>A0AAN8R8Y6</accession>
<feature type="region of interest" description="Disordered" evidence="1">
    <location>
        <begin position="1"/>
        <end position="89"/>
    </location>
</feature>
<reference evidence="2 3" key="1">
    <citation type="submission" date="2019-10" db="EMBL/GenBank/DDBJ databases">
        <authorList>
            <person name="Palmer J.M."/>
        </authorList>
    </citation>
    <scope>NUCLEOTIDE SEQUENCE [LARGE SCALE GENOMIC DNA]</scope>
    <source>
        <strain evidence="2 3">TWF718</strain>
    </source>
</reference>
<evidence type="ECO:0000256" key="1">
    <source>
        <dbReference type="SAM" id="MobiDB-lite"/>
    </source>
</evidence>
<evidence type="ECO:0000313" key="3">
    <source>
        <dbReference type="Proteomes" id="UP001313282"/>
    </source>
</evidence>
<name>A0AAN8R8Y6_9PEZI</name>
<sequence length="89" mass="9692">MPLITNLQNPLTKSTVTEVPDHNQGRQSPPPEQQSSKQIGPSSSGQTSTTDQKAMNQETLRRLPSNPIAPMDPTADLKTRKPSKMLDGL</sequence>
<protein>
    <submittedName>
        <fullName evidence="2">Uncharacterized protein</fullName>
    </submittedName>
</protein>
<proteinExistence type="predicted"/>
<keyword evidence="3" id="KW-1185">Reference proteome</keyword>
<dbReference type="EMBL" id="JAVHNR010000010">
    <property type="protein sequence ID" value="KAK6332086.1"/>
    <property type="molecule type" value="Genomic_DNA"/>
</dbReference>
<dbReference type="AlphaFoldDB" id="A0AAN8R8Y6"/>
<dbReference type="Proteomes" id="UP001313282">
    <property type="component" value="Unassembled WGS sequence"/>
</dbReference>
<feature type="compositionally biased region" description="Polar residues" evidence="1">
    <location>
        <begin position="37"/>
        <end position="58"/>
    </location>
</feature>
<gene>
    <name evidence="2" type="ORF">TWF718_002620</name>
</gene>